<keyword evidence="2" id="KW-1185">Reference proteome</keyword>
<dbReference type="GO" id="GO:0032259">
    <property type="term" value="P:methylation"/>
    <property type="evidence" value="ECO:0007669"/>
    <property type="project" value="UniProtKB-KW"/>
</dbReference>
<dbReference type="CDD" id="cd02440">
    <property type="entry name" value="AdoMet_MTases"/>
    <property type="match status" value="1"/>
</dbReference>
<evidence type="ECO:0000313" key="2">
    <source>
        <dbReference type="Proteomes" id="UP000308707"/>
    </source>
</evidence>
<accession>A0A4U5JXT4</accession>
<dbReference type="Gene3D" id="3.40.50.150">
    <property type="entry name" value="Vaccinia Virus protein VP39"/>
    <property type="match status" value="1"/>
</dbReference>
<sequence>MTIKYQFDVDLADPNNGHSLIHQLAVSSGKPAMEVLEIGCSSGYVGATLVAKGHRVTGVELDPEAAEAARSALQEVFTGDADAFFRAHPDRRFDAILLGDVLEHMAEPGATLARCASRLTPEGALAISLPCVAHGSIRAMLLEGRWDYADYGLLDRTHLRFFSYQGMLDLLAGAGLRIEKLHAVLMPIETASREYGMNLTAESIAAVESLAKDDGLLDFQYLILARPAAPEGLAERNAAVPVQRIPAPRRPGEKSAAQQWRVGAFRRLLGGIARRRFRGAERAG</sequence>
<evidence type="ECO:0000313" key="1">
    <source>
        <dbReference type="EMBL" id="TKR33578.1"/>
    </source>
</evidence>
<keyword evidence="1" id="KW-0808">Transferase</keyword>
<dbReference type="OrthoDB" id="9810247at2"/>
<gene>
    <name evidence="1" type="ORF">FCE95_04605</name>
</gene>
<protein>
    <submittedName>
        <fullName evidence="1">Class I SAM-dependent methyltransferase</fullName>
    </submittedName>
</protein>
<dbReference type="RefSeq" id="WP_137265785.1">
    <property type="nucleotide sequence ID" value="NZ_SZUA01000001.1"/>
</dbReference>
<dbReference type="GO" id="GO:0008168">
    <property type="term" value="F:methyltransferase activity"/>
    <property type="evidence" value="ECO:0007669"/>
    <property type="project" value="UniProtKB-KW"/>
</dbReference>
<name>A0A4U5JXT4_9GAMM</name>
<keyword evidence="1" id="KW-0489">Methyltransferase</keyword>
<dbReference type="SUPFAM" id="SSF53335">
    <property type="entry name" value="S-adenosyl-L-methionine-dependent methyltransferases"/>
    <property type="match status" value="1"/>
</dbReference>
<comment type="caution">
    <text evidence="1">The sequence shown here is derived from an EMBL/GenBank/DDBJ whole genome shotgun (WGS) entry which is preliminary data.</text>
</comment>
<dbReference type="InterPro" id="IPR029063">
    <property type="entry name" value="SAM-dependent_MTases_sf"/>
</dbReference>
<dbReference type="Pfam" id="PF13489">
    <property type="entry name" value="Methyltransf_23"/>
    <property type="match status" value="1"/>
</dbReference>
<proteinExistence type="predicted"/>
<organism evidence="1 2">
    <name type="scientific">Luteimonas gilva</name>
    <dbReference type="NCBI Taxonomy" id="2572684"/>
    <lineage>
        <taxon>Bacteria</taxon>
        <taxon>Pseudomonadati</taxon>
        <taxon>Pseudomonadota</taxon>
        <taxon>Gammaproteobacteria</taxon>
        <taxon>Lysobacterales</taxon>
        <taxon>Lysobacteraceae</taxon>
        <taxon>Luteimonas</taxon>
    </lineage>
</organism>
<reference evidence="1 2" key="1">
    <citation type="submission" date="2019-04" db="EMBL/GenBank/DDBJ databases">
        <title>Reference strain of H23.</title>
        <authorList>
            <person name="Luo X."/>
        </authorList>
    </citation>
    <scope>NUCLEOTIDE SEQUENCE [LARGE SCALE GENOMIC DNA]</scope>
    <source>
        <strain evidence="1 2">H23</strain>
    </source>
</reference>
<dbReference type="EMBL" id="SZUA01000001">
    <property type="protein sequence ID" value="TKR33578.1"/>
    <property type="molecule type" value="Genomic_DNA"/>
</dbReference>
<dbReference type="PANTHER" id="PTHR43861">
    <property type="entry name" value="TRANS-ACONITATE 2-METHYLTRANSFERASE-RELATED"/>
    <property type="match status" value="1"/>
</dbReference>
<dbReference type="AlphaFoldDB" id="A0A4U5JXT4"/>
<dbReference type="Proteomes" id="UP000308707">
    <property type="component" value="Unassembled WGS sequence"/>
</dbReference>